<feature type="transmembrane region" description="Helical" evidence="2">
    <location>
        <begin position="380"/>
        <end position="399"/>
    </location>
</feature>
<keyword evidence="4" id="KW-1185">Reference proteome</keyword>
<keyword evidence="2" id="KW-0812">Transmembrane</keyword>
<dbReference type="Pfam" id="PF09852">
    <property type="entry name" value="DUF2079"/>
    <property type="match status" value="1"/>
</dbReference>
<feature type="transmembrane region" description="Helical" evidence="2">
    <location>
        <begin position="339"/>
        <end position="368"/>
    </location>
</feature>
<organism evidence="3 4">
    <name type="scientific">Streptomyces catenulae</name>
    <dbReference type="NCBI Taxonomy" id="66875"/>
    <lineage>
        <taxon>Bacteria</taxon>
        <taxon>Bacillati</taxon>
        <taxon>Actinomycetota</taxon>
        <taxon>Actinomycetes</taxon>
        <taxon>Kitasatosporales</taxon>
        <taxon>Streptomycetaceae</taxon>
        <taxon>Streptomyces</taxon>
    </lineage>
</organism>
<feature type="transmembrane region" description="Helical" evidence="2">
    <location>
        <begin position="152"/>
        <end position="171"/>
    </location>
</feature>
<feature type="transmembrane region" description="Helical" evidence="2">
    <location>
        <begin position="177"/>
        <end position="197"/>
    </location>
</feature>
<keyword evidence="2" id="KW-0472">Membrane</keyword>
<comment type="caution">
    <text evidence="3">The sequence shown here is derived from an EMBL/GenBank/DDBJ whole genome shotgun (WGS) entry which is preliminary data.</text>
</comment>
<proteinExistence type="predicted"/>
<feature type="transmembrane region" description="Helical" evidence="2">
    <location>
        <begin position="411"/>
        <end position="430"/>
    </location>
</feature>
<feature type="transmembrane region" description="Helical" evidence="2">
    <location>
        <begin position="315"/>
        <end position="332"/>
    </location>
</feature>
<evidence type="ECO:0000256" key="2">
    <source>
        <dbReference type="SAM" id="Phobius"/>
    </source>
</evidence>
<dbReference type="Proteomes" id="UP001550853">
    <property type="component" value="Unassembled WGS sequence"/>
</dbReference>
<dbReference type="EMBL" id="JBEZVI010000002">
    <property type="protein sequence ID" value="MEU3709218.1"/>
    <property type="molecule type" value="Genomic_DNA"/>
</dbReference>
<sequence>MTQSAERSDGIPVTTGRTARDAADTGRLPGARKPADAAAQRPPGDDGSGGRLARLPGRLLPALRDRIPGPRALAWSLSVACFVLYTVVSLLRHGQMLNAGYDLGIFEQAIRAYAHGRAPVVELKGPGFNLLGDHFHPILVLVAPVYRLFPDATTLLVVQAALMAAACYPLTRWAHRAAGPVAGLVIGCGMGASWGIATAVTKDFHEICFAVPLLAFAVTALGERRWRAALAWSLPLLLVKEDLGLTLAAVGGYVMWQTGRERRARPGERSRGPWWLGLAAVVVGVAGTAVEMLVLLPAMNPHGGFDYWQQLPGGAPSGGGTGLVSAALHLFWPPMKWLLLFMLAAPTAFFGLRSPLTLLCLPTLGWRLVAGNEHYWQPNFHYNAVLMPLVFAGLIDVLHRRPELFPARRRRRVLAFSATFTLIAAAVYPFHDLVLPSAWRTPAHVRTAEEVAARIPDGARVASSNRLAPFLTGRTTVSLVCFGTGPDPAAPTGLPARLPDWVISDRHDPTVKTPCPAAGTARMLDLYRAHGYRQITDQDGIVLLKRPSTTA</sequence>
<protein>
    <submittedName>
        <fullName evidence="3">DUF2079 domain-containing protein</fullName>
    </submittedName>
</protein>
<keyword evidence="2" id="KW-1133">Transmembrane helix</keyword>
<dbReference type="InterPro" id="IPR018650">
    <property type="entry name" value="STSV1_Orf64"/>
</dbReference>
<evidence type="ECO:0000313" key="4">
    <source>
        <dbReference type="Proteomes" id="UP001550853"/>
    </source>
</evidence>
<feature type="transmembrane region" description="Helical" evidence="2">
    <location>
        <begin position="72"/>
        <end position="91"/>
    </location>
</feature>
<evidence type="ECO:0000313" key="3">
    <source>
        <dbReference type="EMBL" id="MEU3709218.1"/>
    </source>
</evidence>
<feature type="transmembrane region" description="Helical" evidence="2">
    <location>
        <begin position="204"/>
        <end position="222"/>
    </location>
</feature>
<dbReference type="RefSeq" id="WP_078654046.1">
    <property type="nucleotide sequence ID" value="NZ_JBEZVI010000002.1"/>
</dbReference>
<evidence type="ECO:0000256" key="1">
    <source>
        <dbReference type="SAM" id="MobiDB-lite"/>
    </source>
</evidence>
<feature type="region of interest" description="Disordered" evidence="1">
    <location>
        <begin position="1"/>
        <end position="53"/>
    </location>
</feature>
<accession>A0ABV2YTZ3</accession>
<feature type="transmembrane region" description="Helical" evidence="2">
    <location>
        <begin position="274"/>
        <end position="295"/>
    </location>
</feature>
<gene>
    <name evidence="3" type="ORF">AB0E61_03860</name>
</gene>
<name>A0ABV2YTZ3_9ACTN</name>
<reference evidence="3 4" key="1">
    <citation type="submission" date="2024-06" db="EMBL/GenBank/DDBJ databases">
        <title>The Natural Products Discovery Center: Release of the First 8490 Sequenced Strains for Exploring Actinobacteria Biosynthetic Diversity.</title>
        <authorList>
            <person name="Kalkreuter E."/>
            <person name="Kautsar S.A."/>
            <person name="Yang D."/>
            <person name="Bader C.D."/>
            <person name="Teijaro C.N."/>
            <person name="Fluegel L."/>
            <person name="Davis C.M."/>
            <person name="Simpson J.R."/>
            <person name="Lauterbach L."/>
            <person name="Steele A.D."/>
            <person name="Gui C."/>
            <person name="Meng S."/>
            <person name="Li G."/>
            <person name="Viehrig K."/>
            <person name="Ye F."/>
            <person name="Su P."/>
            <person name="Kiefer A.F."/>
            <person name="Nichols A."/>
            <person name="Cepeda A.J."/>
            <person name="Yan W."/>
            <person name="Fan B."/>
            <person name="Jiang Y."/>
            <person name="Adhikari A."/>
            <person name="Zheng C.-J."/>
            <person name="Schuster L."/>
            <person name="Cowan T.M."/>
            <person name="Smanski M.J."/>
            <person name="Chevrette M.G."/>
            <person name="De Carvalho L.P.S."/>
            <person name="Shen B."/>
        </authorList>
    </citation>
    <scope>NUCLEOTIDE SEQUENCE [LARGE SCALE GENOMIC DNA]</scope>
    <source>
        <strain evidence="3 4">NPDC033039</strain>
    </source>
</reference>